<dbReference type="Pfam" id="PF07887">
    <property type="entry name" value="Calmodulin_bind"/>
    <property type="match status" value="1"/>
</dbReference>
<dbReference type="GO" id="GO:0005634">
    <property type="term" value="C:nucleus"/>
    <property type="evidence" value="ECO:0007669"/>
    <property type="project" value="TreeGrafter"/>
</dbReference>
<dbReference type="AlphaFoldDB" id="A0AAU9MKJ2"/>
<evidence type="ECO:0000259" key="1">
    <source>
        <dbReference type="Pfam" id="PF07887"/>
    </source>
</evidence>
<dbReference type="PANTHER" id="PTHR31713">
    <property type="entry name" value="OS02G0177800 PROTEIN"/>
    <property type="match status" value="1"/>
</dbReference>
<feature type="domain" description="Calmodulin binding protein-like N-terminal" evidence="1">
    <location>
        <begin position="93"/>
        <end position="239"/>
    </location>
</feature>
<dbReference type="Proteomes" id="UP001157418">
    <property type="component" value="Unassembled WGS sequence"/>
</dbReference>
<dbReference type="GO" id="GO:0080142">
    <property type="term" value="P:regulation of salicylic acid biosynthetic process"/>
    <property type="evidence" value="ECO:0007669"/>
    <property type="project" value="TreeGrafter"/>
</dbReference>
<accession>A0AAU9MKJ2</accession>
<dbReference type="EMBL" id="CAKMRJ010002223">
    <property type="protein sequence ID" value="CAH1428438.1"/>
    <property type="molecule type" value="Genomic_DNA"/>
</dbReference>
<comment type="caution">
    <text evidence="3">The sequence shown here is derived from an EMBL/GenBank/DDBJ whole genome shotgun (WGS) entry which is preliminary data.</text>
</comment>
<evidence type="ECO:0000259" key="2">
    <source>
        <dbReference type="Pfam" id="PF20451"/>
    </source>
</evidence>
<evidence type="ECO:0000313" key="4">
    <source>
        <dbReference type="Proteomes" id="UP001157418"/>
    </source>
</evidence>
<keyword evidence="4" id="KW-1185">Reference proteome</keyword>
<evidence type="ECO:0000313" key="3">
    <source>
        <dbReference type="EMBL" id="CAH1428438.1"/>
    </source>
</evidence>
<proteinExistence type="predicted"/>
<sequence length="439" mass="49463">MNASWWCGIVGCVLRCVGRSHSNTELYLPKRWTIITRTLNLWVNYFLHFPPLTFTLHVGAVTLIARTPLAALAGVSQLDYEASASSTSAPINLKLIFSDDVVVSPVFTRQKITGKNGGNESIKVVLVNADTQEEVTTAPMAFSKVKIVLLRGNYDGTTMEDGEFEKNIVVNWGKKKNLLVGDVYVHLEHGTATVGEIRIQHDKNPIRNVEFRLGAMVVDSSCPYEVKQAITQSFKVKDRRNAPKSFRSLSPTDKVWQLKNISKHGVIHTRLERANVYNVNDFLNMYHSNPQALQEIYRVKGKKWETTVNHAKTCNVGNANYKASRRLESTSQGSNIPSSFDGDCYFPQPYENDSFHGKEMIVDDSFSIHDVQECDMDVWFHEDDEGSLLCQDSREDGICRALSMVEFQGVQAKKRWKKMRTLLFSIASFSVMCGCDLDG</sequence>
<reference evidence="3 4" key="1">
    <citation type="submission" date="2022-01" db="EMBL/GenBank/DDBJ databases">
        <authorList>
            <person name="Xiong W."/>
            <person name="Schranz E."/>
        </authorList>
    </citation>
    <scope>NUCLEOTIDE SEQUENCE [LARGE SCALE GENOMIC DNA]</scope>
</reference>
<dbReference type="InterPro" id="IPR046831">
    <property type="entry name" value="Calmodulin_bind_N"/>
</dbReference>
<organism evidence="3 4">
    <name type="scientific">Lactuca virosa</name>
    <dbReference type="NCBI Taxonomy" id="75947"/>
    <lineage>
        <taxon>Eukaryota</taxon>
        <taxon>Viridiplantae</taxon>
        <taxon>Streptophyta</taxon>
        <taxon>Embryophyta</taxon>
        <taxon>Tracheophyta</taxon>
        <taxon>Spermatophyta</taxon>
        <taxon>Magnoliopsida</taxon>
        <taxon>eudicotyledons</taxon>
        <taxon>Gunneridae</taxon>
        <taxon>Pentapetalae</taxon>
        <taxon>asterids</taxon>
        <taxon>campanulids</taxon>
        <taxon>Asterales</taxon>
        <taxon>Asteraceae</taxon>
        <taxon>Cichorioideae</taxon>
        <taxon>Cichorieae</taxon>
        <taxon>Lactucinae</taxon>
        <taxon>Lactuca</taxon>
    </lineage>
</organism>
<name>A0AAU9MKJ2_9ASTR</name>
<dbReference type="GO" id="GO:0005516">
    <property type="term" value="F:calmodulin binding"/>
    <property type="evidence" value="ECO:0007669"/>
    <property type="project" value="InterPro"/>
</dbReference>
<dbReference type="GO" id="GO:0043565">
    <property type="term" value="F:sequence-specific DNA binding"/>
    <property type="evidence" value="ECO:0007669"/>
    <property type="project" value="TreeGrafter"/>
</dbReference>
<dbReference type="Pfam" id="PF20451">
    <property type="entry name" value="Calmod_bind_M"/>
    <property type="match status" value="1"/>
</dbReference>
<dbReference type="InterPro" id="IPR012416">
    <property type="entry name" value="CBP60"/>
</dbReference>
<gene>
    <name evidence="3" type="ORF">LVIROSA_LOCUS15368</name>
</gene>
<dbReference type="PANTHER" id="PTHR31713:SF64">
    <property type="entry name" value="CALMODULIN-BINDING PROTEIN60"/>
    <property type="match status" value="1"/>
</dbReference>
<dbReference type="InterPro" id="IPR046830">
    <property type="entry name" value="Calmod_bind_M"/>
</dbReference>
<feature type="domain" description="Calmodulin binding protein central" evidence="2">
    <location>
        <begin position="251"/>
        <end position="314"/>
    </location>
</feature>
<protein>
    <submittedName>
        <fullName evidence="3">Uncharacterized protein</fullName>
    </submittedName>
</protein>
<dbReference type="GO" id="GO:0003700">
    <property type="term" value="F:DNA-binding transcription factor activity"/>
    <property type="evidence" value="ECO:0007669"/>
    <property type="project" value="TreeGrafter"/>
</dbReference>